<evidence type="ECO:0000313" key="7">
    <source>
        <dbReference type="EMBL" id="PBK88371.1"/>
    </source>
</evidence>
<feature type="region of interest" description="Disordered" evidence="5">
    <location>
        <begin position="1016"/>
        <end position="1050"/>
    </location>
</feature>
<dbReference type="Proteomes" id="UP000217790">
    <property type="component" value="Unassembled WGS sequence"/>
</dbReference>
<dbReference type="InterPro" id="IPR018866">
    <property type="entry name" value="Znf-4CXXC_R1"/>
</dbReference>
<feature type="compositionally biased region" description="Basic residues" evidence="5">
    <location>
        <begin position="854"/>
        <end position="863"/>
    </location>
</feature>
<keyword evidence="8" id="KW-1185">Reference proteome</keyword>
<evidence type="ECO:0000313" key="8">
    <source>
        <dbReference type="Proteomes" id="UP000217790"/>
    </source>
</evidence>
<dbReference type="InParanoid" id="A0A2H3CZD7"/>
<dbReference type="CDD" id="cd00065">
    <property type="entry name" value="FYVE_like_SF"/>
    <property type="match status" value="1"/>
</dbReference>
<keyword evidence="4" id="KW-0539">Nucleus</keyword>
<protein>
    <recommendedName>
        <fullName evidence="6">Zinc-finger domain-containing protein</fullName>
    </recommendedName>
</protein>
<feature type="region of interest" description="Disordered" evidence="5">
    <location>
        <begin position="899"/>
        <end position="918"/>
    </location>
</feature>
<reference evidence="8" key="1">
    <citation type="journal article" date="2017" name="Nat. Ecol. Evol.">
        <title>Genome expansion and lineage-specific genetic innovations in the forest pathogenic fungi Armillaria.</title>
        <authorList>
            <person name="Sipos G."/>
            <person name="Prasanna A.N."/>
            <person name="Walter M.C."/>
            <person name="O'Connor E."/>
            <person name="Balint B."/>
            <person name="Krizsan K."/>
            <person name="Kiss B."/>
            <person name="Hess J."/>
            <person name="Varga T."/>
            <person name="Slot J."/>
            <person name="Riley R."/>
            <person name="Boka B."/>
            <person name="Rigling D."/>
            <person name="Barry K."/>
            <person name="Lee J."/>
            <person name="Mihaltcheva S."/>
            <person name="LaButti K."/>
            <person name="Lipzen A."/>
            <person name="Waldron R."/>
            <person name="Moloney N.M."/>
            <person name="Sperisen C."/>
            <person name="Kredics L."/>
            <person name="Vagvoelgyi C."/>
            <person name="Patrignani A."/>
            <person name="Fitzpatrick D."/>
            <person name="Nagy I."/>
            <person name="Doyle S."/>
            <person name="Anderson J.B."/>
            <person name="Grigoriev I.V."/>
            <person name="Gueldener U."/>
            <person name="Muensterkoetter M."/>
            <person name="Nagy L.G."/>
        </authorList>
    </citation>
    <scope>NUCLEOTIDE SEQUENCE [LARGE SCALE GENOMIC DNA]</scope>
    <source>
        <strain evidence="8">Ar21-2</strain>
    </source>
</reference>
<comment type="subcellular location">
    <subcellularLocation>
        <location evidence="1">Nucleus</location>
    </subcellularLocation>
</comment>
<gene>
    <name evidence="7" type="ORF">ARMGADRAFT_431324</name>
</gene>
<feature type="compositionally biased region" description="Basic and acidic residues" evidence="5">
    <location>
        <begin position="1022"/>
        <end position="1050"/>
    </location>
</feature>
<feature type="region of interest" description="Disordered" evidence="5">
    <location>
        <begin position="194"/>
        <end position="218"/>
    </location>
</feature>
<feature type="region of interest" description="Disordered" evidence="5">
    <location>
        <begin position="646"/>
        <end position="678"/>
    </location>
</feature>
<sequence length="1083" mass="119037">MTGSSLLNWDGSLTAQKRPDADHSSPMGPNNTNAALRYGSMSRLPTPYNGANGASGAVNGVLQVVSVSGISEVQSKKNIHGASYSSRSPLTASSPSSSSHSPGYSPTARIDTTIYNSQVTTQTIDTNVHCGLLGVDSSKENEEELLRLVEQTMPLLCATDDTADGVNFNSVSRPSEEHNDAPIQMPEVGSAQSLFGTSPVSPSSSHISPLFTPPPPPKRRRMFMSHVAVPSLPGHKDDYRTMMFSRHGLLDRKAKVKAAGLIQVFGGLRAAYQQEEAMIEDESFSSSLRPPTTKFQRSRSYSSDDEIPLMIQRNSSRRAEPSSSPKKRRKPSIEVASSPPPRKRSKKDEVYARARQHTQSPAAVTEGGRASIIRDSLPKKPMFKSNSSKQRKHSVGPRTPSVQAPTRPVVSRTKSIATSFCSDDEPAMTFSVYYDDTLEHVRLIDAREGIYEYTMQDEDPVSEEVLSMNLRFVRSQFKGHRVTEDMQWYDPEVDVDVEPTGTPPAPLAMSAKARGKQKAAPVSSAKDIFLSPKYHIEMNLGSDFEYLEGDHSVFHDPRVQQPRVGPTMHFPHVYHFPVHDSDSLLSSSSSQGKEQLLGPLHHFSSLADKAYLHDSNLDLSHLWLETSESLHNGTIDPSLLGGFESLDQSSLSSSSSSSGSSLRDKSPSPSPPPKVHSPAVQIETEIHPPSRLLSPQCPTVAGYQLQLNDVLDELEMSDLTSLDDGSPYINPIPLDPPPAPAPPSLKSATIPVKVGPPARGKRPQWPMTEVSSLCHHCRNRSFRVSVQCGCGMIYCVRCITTKYDNLEFDADAKDFVCPKCNNACTCDVCTRRRGEEYVSTKKQGCHALVSSSRSPRKSGKSRKARDAEEMDTEDHDPAPLHRVGPAQQHHHLHVPLRKLPHASPLGGRTNIPPLSERKQGPVKYWGTIYSFTGDKIATAYIPEDGSSNTLLIQRSRVFVGEIQPEWGLGTNPTLRVVDPARKTVENDAQMTRRRFVGQQAPLFMPIRTIDSSGFMEYGSDADGEHDPEEPRDRLTPNDEHPGFEWRRGEDLDPDKISLADEDVTSVVIMSLKQIGITAMVSAE</sequence>
<dbReference type="STRING" id="47427.A0A2H3CZD7"/>
<accession>A0A2H3CZD7</accession>
<evidence type="ECO:0000256" key="1">
    <source>
        <dbReference type="ARBA" id="ARBA00004123"/>
    </source>
</evidence>
<feature type="compositionally biased region" description="Polar residues" evidence="5">
    <location>
        <begin position="284"/>
        <end position="301"/>
    </location>
</feature>
<evidence type="ECO:0000256" key="3">
    <source>
        <dbReference type="ARBA" id="ARBA00023163"/>
    </source>
</evidence>
<feature type="domain" description="Zinc-finger" evidence="6">
    <location>
        <begin position="771"/>
        <end position="838"/>
    </location>
</feature>
<dbReference type="OrthoDB" id="298344at2759"/>
<feature type="region of interest" description="Disordered" evidence="5">
    <location>
        <begin position="280"/>
        <end position="410"/>
    </location>
</feature>
<dbReference type="GO" id="GO:0005634">
    <property type="term" value="C:nucleus"/>
    <property type="evidence" value="ECO:0007669"/>
    <property type="project" value="UniProtKB-SubCell"/>
</dbReference>
<dbReference type="AlphaFoldDB" id="A0A2H3CZD7"/>
<feature type="region of interest" description="Disordered" evidence="5">
    <location>
        <begin position="15"/>
        <end position="37"/>
    </location>
</feature>
<evidence type="ECO:0000256" key="2">
    <source>
        <dbReference type="ARBA" id="ARBA00023015"/>
    </source>
</evidence>
<feature type="compositionally biased region" description="Low complexity" evidence="5">
    <location>
        <begin position="646"/>
        <end position="661"/>
    </location>
</feature>
<feature type="compositionally biased region" description="Low complexity" evidence="5">
    <location>
        <begin position="198"/>
        <end position="209"/>
    </location>
</feature>
<dbReference type="EMBL" id="KZ293673">
    <property type="protein sequence ID" value="PBK88371.1"/>
    <property type="molecule type" value="Genomic_DNA"/>
</dbReference>
<dbReference type="OMA" id="CTRRRGE"/>
<keyword evidence="2" id="KW-0805">Transcription regulation</keyword>
<name>A0A2H3CZD7_ARMGA</name>
<organism evidence="7 8">
    <name type="scientific">Armillaria gallica</name>
    <name type="common">Bulbous honey fungus</name>
    <name type="synonym">Armillaria bulbosa</name>
    <dbReference type="NCBI Taxonomy" id="47427"/>
    <lineage>
        <taxon>Eukaryota</taxon>
        <taxon>Fungi</taxon>
        <taxon>Dikarya</taxon>
        <taxon>Basidiomycota</taxon>
        <taxon>Agaricomycotina</taxon>
        <taxon>Agaricomycetes</taxon>
        <taxon>Agaricomycetidae</taxon>
        <taxon>Agaricales</taxon>
        <taxon>Marasmiineae</taxon>
        <taxon>Physalacriaceae</taxon>
        <taxon>Armillaria</taxon>
    </lineage>
</organism>
<evidence type="ECO:0000259" key="6">
    <source>
        <dbReference type="Pfam" id="PF10497"/>
    </source>
</evidence>
<evidence type="ECO:0000256" key="5">
    <source>
        <dbReference type="SAM" id="MobiDB-lite"/>
    </source>
</evidence>
<dbReference type="Pfam" id="PF10497">
    <property type="entry name" value="zf-4CXXC_R1"/>
    <property type="match status" value="1"/>
</dbReference>
<feature type="compositionally biased region" description="Low complexity" evidence="5">
    <location>
        <begin position="83"/>
        <end position="106"/>
    </location>
</feature>
<feature type="region of interest" description="Disordered" evidence="5">
    <location>
        <begin position="848"/>
        <end position="892"/>
    </location>
</feature>
<evidence type="ECO:0000256" key="4">
    <source>
        <dbReference type="ARBA" id="ARBA00023242"/>
    </source>
</evidence>
<keyword evidence="3" id="KW-0804">Transcription</keyword>
<feature type="region of interest" description="Disordered" evidence="5">
    <location>
        <begin position="76"/>
        <end position="109"/>
    </location>
</feature>
<proteinExistence type="predicted"/>